<evidence type="ECO:0000256" key="5">
    <source>
        <dbReference type="ARBA" id="ARBA00022553"/>
    </source>
</evidence>
<feature type="domain" description="Transcription factor AP-2 C-terminal" evidence="16">
    <location>
        <begin position="266"/>
        <end position="460"/>
    </location>
</feature>
<evidence type="ECO:0000256" key="10">
    <source>
        <dbReference type="ARBA" id="ARBA00023163"/>
    </source>
</evidence>
<evidence type="ECO:0000256" key="15">
    <source>
        <dbReference type="SAM" id="MobiDB-lite"/>
    </source>
</evidence>
<dbReference type="PANTHER" id="PTHR10812">
    <property type="entry name" value="TRANSCRIPTION FACTOR AP-2"/>
    <property type="match status" value="1"/>
</dbReference>
<dbReference type="GO" id="GO:0000981">
    <property type="term" value="F:DNA-binding transcription factor activity, RNA polymerase II-specific"/>
    <property type="evidence" value="ECO:0007669"/>
    <property type="project" value="TreeGrafter"/>
</dbReference>
<name>A0A6G1QLB9_CHAAH</name>
<comment type="similarity">
    <text evidence="2">Belongs to the AP-2 family.</text>
</comment>
<protein>
    <recommendedName>
        <fullName evidence="3">Transcription factor AP-2-alpha</fullName>
    </recommendedName>
    <alternativeName>
        <fullName evidence="14">AP-2 transcription factor</fullName>
    </alternativeName>
    <alternativeName>
        <fullName evidence="12">Activating enhancer-binding protein 2-alpha</fullName>
    </alternativeName>
    <alternativeName>
        <fullName evidence="13">Activator protein 2</fullName>
    </alternativeName>
</protein>
<organism evidence="17 18">
    <name type="scientific">Channa argus</name>
    <name type="common">Northern snakehead</name>
    <name type="synonym">Ophicephalus argus</name>
    <dbReference type="NCBI Taxonomy" id="215402"/>
    <lineage>
        <taxon>Eukaryota</taxon>
        <taxon>Metazoa</taxon>
        <taxon>Chordata</taxon>
        <taxon>Craniata</taxon>
        <taxon>Vertebrata</taxon>
        <taxon>Euteleostomi</taxon>
        <taxon>Actinopterygii</taxon>
        <taxon>Neopterygii</taxon>
        <taxon>Teleostei</taxon>
        <taxon>Neoteleostei</taxon>
        <taxon>Acanthomorphata</taxon>
        <taxon>Anabantaria</taxon>
        <taxon>Anabantiformes</taxon>
        <taxon>Channoidei</taxon>
        <taxon>Channidae</taxon>
        <taxon>Channa</taxon>
    </lineage>
</organism>
<feature type="compositionally biased region" description="Low complexity" evidence="15">
    <location>
        <begin position="111"/>
        <end position="126"/>
    </location>
</feature>
<evidence type="ECO:0000256" key="2">
    <source>
        <dbReference type="ARBA" id="ARBA00007770"/>
    </source>
</evidence>
<dbReference type="GO" id="GO:0042127">
    <property type="term" value="P:regulation of cell population proliferation"/>
    <property type="evidence" value="ECO:0007669"/>
    <property type="project" value="TreeGrafter"/>
</dbReference>
<evidence type="ECO:0000256" key="9">
    <source>
        <dbReference type="ARBA" id="ARBA00023159"/>
    </source>
</evidence>
<dbReference type="PANTHER" id="PTHR10812:SF8">
    <property type="entry name" value="TRANSCRIPTION FACTOR AP-2-ALPHA"/>
    <property type="match status" value="1"/>
</dbReference>
<evidence type="ECO:0000256" key="14">
    <source>
        <dbReference type="ARBA" id="ARBA00033361"/>
    </source>
</evidence>
<comment type="subcellular location">
    <subcellularLocation>
        <location evidence="1">Nucleus</location>
    </subcellularLocation>
</comment>
<dbReference type="InterPro" id="IPR013854">
    <property type="entry name" value="TF_AP2_C"/>
</dbReference>
<evidence type="ECO:0000256" key="7">
    <source>
        <dbReference type="ARBA" id="ARBA00023015"/>
    </source>
</evidence>
<dbReference type="Proteomes" id="UP000503349">
    <property type="component" value="Chromosome 19"/>
</dbReference>
<evidence type="ECO:0000256" key="4">
    <source>
        <dbReference type="ARBA" id="ARBA00022499"/>
    </source>
</evidence>
<proteinExistence type="inferred from homology"/>
<dbReference type="EMBL" id="CM015730">
    <property type="protein sequence ID" value="KAF3703461.1"/>
    <property type="molecule type" value="Genomic_DNA"/>
</dbReference>
<keyword evidence="9" id="KW-0010">Activator</keyword>
<evidence type="ECO:0000256" key="11">
    <source>
        <dbReference type="ARBA" id="ARBA00023242"/>
    </source>
</evidence>
<sequence length="492" mass="53758">MEDSSLSESEVENKGMNGRNEPVEMPIASSVGFSPGSEDRHDGTSNGTARLPQLGGVGQSPYTSAPPLSHTPNSDFQPPYFPPPYQPIYPQSQDPYSHVNDPYSLNSLHAQPQPQHPGWPGQRQGQESGLLHQHRSLPHQLCREYRREVLLPSGHGIETGLSDSIPIHGIPQSLEDVQPVEDHGIHIPDQTVIKKGSHEPLMSQVIYPKAHSPLCLRLLHTKTMESPVVLTPTPPGPVSLSKNNNVSIPVNKDGLYGGVINPNEVFCSVPGRLSLLSSTSKYKVTVAEVQRRLSPPECLNASLLGGVLRRAKSKNGGRSLREKLDKIGLNLPAGRRKAANVTLLTSLVEGEAVHLARDFGYVCETEFPAKAVAEYVNRQHSDPNEQVQRKNMLLATKQVCKEFTDLLSQDRSPLGNSRPQPILEPGIQSCLTHFSLISHGFGTPALCAAITALQNYLTEAIKAMDKMYLNNNPNSHSDNGTKGGDKDEKHRK</sequence>
<evidence type="ECO:0000313" key="18">
    <source>
        <dbReference type="Proteomes" id="UP000503349"/>
    </source>
</evidence>
<keyword evidence="4" id="KW-1017">Isopeptide bond</keyword>
<feature type="region of interest" description="Disordered" evidence="15">
    <location>
        <begin position="471"/>
        <end position="492"/>
    </location>
</feature>
<evidence type="ECO:0000259" key="16">
    <source>
        <dbReference type="Pfam" id="PF03299"/>
    </source>
</evidence>
<keyword evidence="11" id="KW-0539">Nucleus</keyword>
<evidence type="ECO:0000256" key="1">
    <source>
        <dbReference type="ARBA" id="ARBA00004123"/>
    </source>
</evidence>
<evidence type="ECO:0000256" key="8">
    <source>
        <dbReference type="ARBA" id="ARBA00023125"/>
    </source>
</evidence>
<evidence type="ECO:0000256" key="12">
    <source>
        <dbReference type="ARBA" id="ARBA00030545"/>
    </source>
</evidence>
<dbReference type="AlphaFoldDB" id="A0A6G1QLB9"/>
<keyword evidence="18" id="KW-1185">Reference proteome</keyword>
<dbReference type="PRINTS" id="PR01749">
    <property type="entry name" value="AP2ATNSCPFCT"/>
</dbReference>
<dbReference type="InterPro" id="IPR008121">
    <property type="entry name" value="TF_AP2_alpha_N"/>
</dbReference>
<feature type="region of interest" description="Disordered" evidence="15">
    <location>
        <begin position="1"/>
        <end position="129"/>
    </location>
</feature>
<dbReference type="Pfam" id="PF03299">
    <property type="entry name" value="TF_AP-2"/>
    <property type="match status" value="1"/>
</dbReference>
<keyword evidence="10" id="KW-0804">Transcription</keyword>
<keyword evidence="6" id="KW-0832">Ubl conjugation</keyword>
<feature type="compositionally biased region" description="Basic and acidic residues" evidence="15">
    <location>
        <begin position="483"/>
        <end position="492"/>
    </location>
</feature>
<dbReference type="InterPro" id="IPR004979">
    <property type="entry name" value="TF_AP2"/>
</dbReference>
<reference evidence="18" key="2">
    <citation type="submission" date="2019-02" db="EMBL/GenBank/DDBJ databases">
        <title>Opniocepnalus argus Var Kimnra genome.</title>
        <authorList>
            <person name="Zhou C."/>
            <person name="Xiao S."/>
        </authorList>
    </citation>
    <scope>NUCLEOTIDE SEQUENCE [LARGE SCALE GENOMIC DNA]</scope>
</reference>
<accession>A0A6G1QLB9</accession>
<gene>
    <name evidence="17" type="ORF">EXN66_Car019149</name>
</gene>
<feature type="compositionally biased region" description="Polar residues" evidence="15">
    <location>
        <begin position="471"/>
        <end position="480"/>
    </location>
</feature>
<keyword evidence="8" id="KW-0238">DNA-binding</keyword>
<dbReference type="PRINTS" id="PR01748">
    <property type="entry name" value="AP2TNSCPFCT"/>
</dbReference>
<keyword evidence="7" id="KW-0805">Transcription regulation</keyword>
<evidence type="ECO:0000256" key="3">
    <source>
        <dbReference type="ARBA" id="ARBA00020965"/>
    </source>
</evidence>
<evidence type="ECO:0000313" key="17">
    <source>
        <dbReference type="EMBL" id="KAF3703461.1"/>
    </source>
</evidence>
<evidence type="ECO:0000256" key="6">
    <source>
        <dbReference type="ARBA" id="ARBA00022843"/>
    </source>
</evidence>
<reference evidence="17 18" key="1">
    <citation type="submission" date="2019-02" db="EMBL/GenBank/DDBJ databases">
        <title>Opniocepnalus argus genome.</title>
        <authorList>
            <person name="Zhou C."/>
            <person name="Xiao S."/>
        </authorList>
    </citation>
    <scope>NUCLEOTIDE SEQUENCE [LARGE SCALE GENOMIC DNA]</scope>
    <source>
        <strain evidence="17">OARG1902GOOAL</strain>
        <tissue evidence="17">Muscle</tissue>
    </source>
</reference>
<evidence type="ECO:0000256" key="13">
    <source>
        <dbReference type="ARBA" id="ARBA00030711"/>
    </source>
</evidence>
<dbReference type="GO" id="GO:0005634">
    <property type="term" value="C:nucleus"/>
    <property type="evidence" value="ECO:0007669"/>
    <property type="project" value="UniProtKB-SubCell"/>
</dbReference>
<keyword evidence="5" id="KW-0597">Phosphoprotein</keyword>
<dbReference type="GO" id="GO:0000977">
    <property type="term" value="F:RNA polymerase II transcription regulatory region sequence-specific DNA binding"/>
    <property type="evidence" value="ECO:0007669"/>
    <property type="project" value="TreeGrafter"/>
</dbReference>